<organism evidence="10 11">
    <name type="scientific">Solirubrobacter ginsenosidimutans</name>
    <dbReference type="NCBI Taxonomy" id="490573"/>
    <lineage>
        <taxon>Bacteria</taxon>
        <taxon>Bacillati</taxon>
        <taxon>Actinomycetota</taxon>
        <taxon>Thermoleophilia</taxon>
        <taxon>Solirubrobacterales</taxon>
        <taxon>Solirubrobacteraceae</taxon>
        <taxon>Solirubrobacter</taxon>
    </lineage>
</organism>
<dbReference type="Gene3D" id="3.90.470.20">
    <property type="entry name" value="4'-phosphopantetheinyl transferase domain"/>
    <property type="match status" value="1"/>
</dbReference>
<dbReference type="AlphaFoldDB" id="A0A9X3S2H8"/>
<dbReference type="EMBL" id="JAPDOD010000009">
    <property type="protein sequence ID" value="MDA0161161.1"/>
    <property type="molecule type" value="Genomic_DNA"/>
</dbReference>
<dbReference type="InterPro" id="IPR002582">
    <property type="entry name" value="ACPS"/>
</dbReference>
<keyword evidence="4 8" id="KW-0276">Fatty acid metabolism</keyword>
<keyword evidence="7 8" id="KW-0275">Fatty acid biosynthesis</keyword>
<evidence type="ECO:0000256" key="1">
    <source>
        <dbReference type="ARBA" id="ARBA00022516"/>
    </source>
</evidence>
<comment type="similarity">
    <text evidence="8">Belongs to the P-Pant transferase superfamily. AcpS family.</text>
</comment>
<evidence type="ECO:0000256" key="4">
    <source>
        <dbReference type="ARBA" id="ARBA00022832"/>
    </source>
</evidence>
<dbReference type="HAMAP" id="MF_00101">
    <property type="entry name" value="AcpS"/>
    <property type="match status" value="1"/>
</dbReference>
<sequence>MIGVDLVDVPGFAEQLDDTASGFVEHTFTAQERRTAKGDPRRLAARFAAKEAFVKAWSGSRRGQPPLLAQIDLRHIEVVDDGYGRPGLRLHGPVADAVGPVVTHLSLSHDGHAAIAFVILERA</sequence>
<dbReference type="NCBIfam" id="TIGR00556">
    <property type="entry name" value="pantethn_trn"/>
    <property type="match status" value="1"/>
</dbReference>
<dbReference type="GO" id="GO:0006633">
    <property type="term" value="P:fatty acid biosynthetic process"/>
    <property type="evidence" value="ECO:0007669"/>
    <property type="project" value="UniProtKB-UniRule"/>
</dbReference>
<dbReference type="Pfam" id="PF01648">
    <property type="entry name" value="ACPS"/>
    <property type="match status" value="1"/>
</dbReference>
<proteinExistence type="inferred from homology"/>
<feature type="binding site" evidence="8">
    <location>
        <position position="5"/>
    </location>
    <ligand>
        <name>Mg(2+)</name>
        <dbReference type="ChEBI" id="CHEBI:18420"/>
    </ligand>
</feature>
<comment type="cofactor">
    <cofactor evidence="8">
        <name>Mg(2+)</name>
        <dbReference type="ChEBI" id="CHEBI:18420"/>
    </cofactor>
</comment>
<keyword evidence="5 8" id="KW-0460">Magnesium</keyword>
<comment type="function">
    <text evidence="8">Transfers the 4'-phosphopantetheine moiety from coenzyme A to a Ser of acyl-carrier-protein.</text>
</comment>
<dbReference type="EC" id="2.7.8.7" evidence="8"/>
<keyword evidence="11" id="KW-1185">Reference proteome</keyword>
<keyword evidence="1 8" id="KW-0444">Lipid biosynthesis</keyword>
<feature type="domain" description="4'-phosphopantetheinyl transferase" evidence="9">
    <location>
        <begin position="2"/>
        <end position="96"/>
    </location>
</feature>
<keyword evidence="3 8" id="KW-0479">Metal-binding</keyword>
<reference evidence="10" key="1">
    <citation type="submission" date="2022-10" db="EMBL/GenBank/DDBJ databases">
        <title>The WGS of Solirubrobacter ginsenosidimutans DSM 21036.</title>
        <authorList>
            <person name="Jiang Z."/>
        </authorList>
    </citation>
    <scope>NUCLEOTIDE SEQUENCE</scope>
    <source>
        <strain evidence="10">DSM 21036</strain>
    </source>
</reference>
<dbReference type="NCBIfam" id="NF000831">
    <property type="entry name" value="PRK00070.3-1"/>
    <property type="match status" value="1"/>
</dbReference>
<keyword evidence="6 8" id="KW-0443">Lipid metabolism</keyword>
<name>A0A9X3S2H8_9ACTN</name>
<comment type="subcellular location">
    <subcellularLocation>
        <location evidence="8">Cytoplasm</location>
    </subcellularLocation>
</comment>
<dbReference type="InterPro" id="IPR008278">
    <property type="entry name" value="4-PPantetheinyl_Trfase_dom"/>
</dbReference>
<dbReference type="Proteomes" id="UP001149140">
    <property type="component" value="Unassembled WGS sequence"/>
</dbReference>
<keyword evidence="2 8" id="KW-0808">Transferase</keyword>
<evidence type="ECO:0000256" key="5">
    <source>
        <dbReference type="ARBA" id="ARBA00022842"/>
    </source>
</evidence>
<dbReference type="InterPro" id="IPR004568">
    <property type="entry name" value="Ppantetheine-prot_Trfase_dom"/>
</dbReference>
<evidence type="ECO:0000256" key="8">
    <source>
        <dbReference type="HAMAP-Rule" id="MF_00101"/>
    </source>
</evidence>
<protein>
    <recommendedName>
        <fullName evidence="8">Holo-[acyl-carrier-protein] synthase</fullName>
        <shortName evidence="8">Holo-ACP synthase</shortName>
        <ecNumber evidence="8">2.7.8.7</ecNumber>
    </recommendedName>
    <alternativeName>
        <fullName evidence="8">4'-phosphopantetheinyl transferase AcpS</fullName>
    </alternativeName>
</protein>
<dbReference type="GO" id="GO:0000287">
    <property type="term" value="F:magnesium ion binding"/>
    <property type="evidence" value="ECO:0007669"/>
    <property type="project" value="UniProtKB-UniRule"/>
</dbReference>
<evidence type="ECO:0000256" key="7">
    <source>
        <dbReference type="ARBA" id="ARBA00023160"/>
    </source>
</evidence>
<feature type="binding site" evidence="8">
    <location>
        <position position="51"/>
    </location>
    <ligand>
        <name>Mg(2+)</name>
        <dbReference type="ChEBI" id="CHEBI:18420"/>
    </ligand>
</feature>
<dbReference type="GO" id="GO:0005737">
    <property type="term" value="C:cytoplasm"/>
    <property type="evidence" value="ECO:0007669"/>
    <property type="project" value="UniProtKB-SubCell"/>
</dbReference>
<dbReference type="GO" id="GO:0008897">
    <property type="term" value="F:holo-[acyl-carrier-protein] synthase activity"/>
    <property type="evidence" value="ECO:0007669"/>
    <property type="project" value="UniProtKB-UniRule"/>
</dbReference>
<keyword evidence="8" id="KW-0963">Cytoplasm</keyword>
<evidence type="ECO:0000313" key="11">
    <source>
        <dbReference type="Proteomes" id="UP001149140"/>
    </source>
</evidence>
<evidence type="ECO:0000313" key="10">
    <source>
        <dbReference type="EMBL" id="MDA0161161.1"/>
    </source>
</evidence>
<evidence type="ECO:0000259" key="9">
    <source>
        <dbReference type="Pfam" id="PF01648"/>
    </source>
</evidence>
<dbReference type="RefSeq" id="WP_270040350.1">
    <property type="nucleotide sequence ID" value="NZ_JAPDOD010000009.1"/>
</dbReference>
<evidence type="ECO:0000256" key="6">
    <source>
        <dbReference type="ARBA" id="ARBA00023098"/>
    </source>
</evidence>
<accession>A0A9X3S2H8</accession>
<dbReference type="InterPro" id="IPR037143">
    <property type="entry name" value="4-PPantetheinyl_Trfase_dom_sf"/>
</dbReference>
<dbReference type="SUPFAM" id="SSF56214">
    <property type="entry name" value="4'-phosphopantetheinyl transferase"/>
    <property type="match status" value="1"/>
</dbReference>
<evidence type="ECO:0000256" key="2">
    <source>
        <dbReference type="ARBA" id="ARBA00022679"/>
    </source>
</evidence>
<gene>
    <name evidence="8" type="primary">acpS</name>
    <name evidence="10" type="ORF">OM076_12860</name>
</gene>
<comment type="catalytic activity">
    <reaction evidence="8">
        <text>apo-[ACP] + CoA = holo-[ACP] + adenosine 3',5'-bisphosphate + H(+)</text>
        <dbReference type="Rhea" id="RHEA:12068"/>
        <dbReference type="Rhea" id="RHEA-COMP:9685"/>
        <dbReference type="Rhea" id="RHEA-COMP:9690"/>
        <dbReference type="ChEBI" id="CHEBI:15378"/>
        <dbReference type="ChEBI" id="CHEBI:29999"/>
        <dbReference type="ChEBI" id="CHEBI:57287"/>
        <dbReference type="ChEBI" id="CHEBI:58343"/>
        <dbReference type="ChEBI" id="CHEBI:64479"/>
        <dbReference type="EC" id="2.7.8.7"/>
    </reaction>
</comment>
<evidence type="ECO:0000256" key="3">
    <source>
        <dbReference type="ARBA" id="ARBA00022723"/>
    </source>
</evidence>
<comment type="caution">
    <text evidence="10">The sequence shown here is derived from an EMBL/GenBank/DDBJ whole genome shotgun (WGS) entry which is preliminary data.</text>
</comment>